<sequence length="433" mass="46806">MDAPRVDFSAVPDPVRARLAEIVAQALSGLAVSEIPHRLRPVARFTPAKRAKVAAGQMISALAESTGFRAAVVAWAQHRRPDLLCPAPDDVVGKAALAVLLGTDDAGEMVAAAAEQAEEADLRAERDALRTRVQRLETEVGRLRAELEQQRQATEAARAEREDELERLRQRLRERGMQLRQARDEARQAREELAEAGTTTDSRIAELTERLAKEQQRAKAERARADRAVEQLEALRARAEHQRRGDQARLSLLLDTVASAVEGLRGELRLQAGTPGDRPADAVAGATKGGTTSSPVHDPMMLERLLSVPNTHVIVDGYNVTKTGYPDLALAEQRERLVRQLGPLAARTGGEITVVFDGAGVVAAPVTGVRGVRVLFSEPGISADEVIKNLVAAEPSGRPLLVVTADREIIAAVRKRHARPVAPTVLLEQLQPG</sequence>
<evidence type="ECO:0000313" key="3">
    <source>
        <dbReference type="EMBL" id="MFO7191633.1"/>
    </source>
</evidence>
<reference evidence="4" key="2">
    <citation type="submission" date="2018-05" db="EMBL/GenBank/DDBJ databases">
        <authorList>
            <person name="Lanie J.A."/>
            <person name="Ng W.-L."/>
            <person name="Kazmierczak K.M."/>
            <person name="Andrzejewski T.M."/>
            <person name="Davidsen T.M."/>
            <person name="Wayne K.J."/>
            <person name="Tettelin H."/>
            <person name="Glass J.I."/>
            <person name="Rusch D."/>
            <person name="Podicherti R."/>
            <person name="Tsui H.-C.T."/>
            <person name="Winkler M.E."/>
        </authorList>
    </citation>
    <scope>NUCLEOTIDE SEQUENCE</scope>
    <source>
        <strain evidence="4">ZC4RG45</strain>
    </source>
</reference>
<name>A0A2W4JUB4_9PSEU</name>
<comment type="caution">
    <text evidence="4">The sequence shown here is derived from an EMBL/GenBank/DDBJ whole genome shotgun (WGS) entry which is preliminary data.</text>
</comment>
<gene>
    <name evidence="3" type="ORF">DIU77_005275</name>
    <name evidence="4" type="ORF">DIU77_01105</name>
</gene>
<dbReference type="PANTHER" id="PTHR34547">
    <property type="entry name" value="YACP-LIKE NYN DOMAIN PROTEIN"/>
    <property type="match status" value="1"/>
</dbReference>
<evidence type="ECO:0000313" key="5">
    <source>
        <dbReference type="Proteomes" id="UP000249324"/>
    </source>
</evidence>
<feature type="region of interest" description="Disordered" evidence="2">
    <location>
        <begin position="270"/>
        <end position="297"/>
    </location>
</feature>
<evidence type="ECO:0000313" key="4">
    <source>
        <dbReference type="EMBL" id="PZN01296.1"/>
    </source>
</evidence>
<accession>A0A2W4JUB4</accession>
<dbReference type="Gene3D" id="1.10.287.1490">
    <property type="match status" value="1"/>
</dbReference>
<dbReference type="PANTHER" id="PTHR34547:SF1">
    <property type="entry name" value="YACP-LIKE NYN DOMAIN PROTEIN"/>
    <property type="match status" value="1"/>
</dbReference>
<dbReference type="InterPro" id="IPR010298">
    <property type="entry name" value="YacP-like"/>
</dbReference>
<dbReference type="EMBL" id="QGUI01000023">
    <property type="protein sequence ID" value="PZN01296.1"/>
    <property type="molecule type" value="Genomic_DNA"/>
</dbReference>
<evidence type="ECO:0000256" key="2">
    <source>
        <dbReference type="SAM" id="MobiDB-lite"/>
    </source>
</evidence>
<reference evidence="3" key="1">
    <citation type="submission" date="2018-05" db="EMBL/GenBank/DDBJ databases">
        <authorList>
            <person name="Moura L."/>
            <person name="Setubal J.C."/>
        </authorList>
    </citation>
    <scope>NUCLEOTIDE SEQUENCE</scope>
    <source>
        <strain evidence="3">ZC4RG45</strain>
    </source>
</reference>
<feature type="coiled-coil region" evidence="1">
    <location>
        <begin position="112"/>
        <end position="249"/>
    </location>
</feature>
<proteinExistence type="predicted"/>
<dbReference type="Proteomes" id="UP000249324">
    <property type="component" value="Unassembled WGS sequence"/>
</dbReference>
<evidence type="ECO:0000256" key="1">
    <source>
        <dbReference type="SAM" id="Coils"/>
    </source>
</evidence>
<reference evidence="3 5" key="3">
    <citation type="journal article" date="2021" name="BMC Genomics">
        <title>Genome-resolved metagenome and metatranscriptome analyses of thermophilic composting reveal key bacterial players and their metabolic interactions.</title>
        <authorList>
            <person name="Braga L.P.P."/>
            <person name="Pereira R.V."/>
            <person name="Martins L.F."/>
            <person name="Moura L.M.S."/>
            <person name="Sanchez F.B."/>
            <person name="Patane J.S.L."/>
            <person name="da Silva A.M."/>
            <person name="Setubal J.C."/>
        </authorList>
    </citation>
    <scope>NUCLEOTIDE SEQUENCE [LARGE SCALE GENOMIC DNA]</scope>
    <source>
        <strain evidence="3">ZC4RG45</strain>
    </source>
</reference>
<dbReference type="Pfam" id="PF05991">
    <property type="entry name" value="NYN_YacP"/>
    <property type="match status" value="1"/>
</dbReference>
<keyword evidence="1" id="KW-0175">Coiled coil</keyword>
<dbReference type="AlphaFoldDB" id="A0A2W4JUB4"/>
<reference evidence="3" key="4">
    <citation type="submission" date="2023-08" db="EMBL/GenBank/DDBJ databases">
        <authorList>
            <person name="Guima S.E.S."/>
            <person name="Martins L.F."/>
            <person name="Silva A.M."/>
            <person name="Setubal J.C."/>
        </authorList>
    </citation>
    <scope>NUCLEOTIDE SEQUENCE</scope>
    <source>
        <strain evidence="3">ZC4RG45</strain>
    </source>
</reference>
<dbReference type="STRING" id="1111738.GCA_000427905_00698"/>
<dbReference type="EMBL" id="QGUI02000040">
    <property type="protein sequence ID" value="MFO7191633.1"/>
    <property type="molecule type" value="Genomic_DNA"/>
</dbReference>
<protein>
    <submittedName>
        <fullName evidence="3">NYN domain-containing protein</fullName>
    </submittedName>
    <submittedName>
        <fullName evidence="4">RNA-binding protein</fullName>
    </submittedName>
</protein>
<organism evidence="4">
    <name type="scientific">Thermocrispum agreste</name>
    <dbReference type="NCBI Taxonomy" id="37925"/>
    <lineage>
        <taxon>Bacteria</taxon>
        <taxon>Bacillati</taxon>
        <taxon>Actinomycetota</taxon>
        <taxon>Actinomycetes</taxon>
        <taxon>Pseudonocardiales</taxon>
        <taxon>Pseudonocardiaceae</taxon>
        <taxon>Thermocrispum</taxon>
    </lineage>
</organism>